<feature type="signal peptide" evidence="1">
    <location>
        <begin position="1"/>
        <end position="22"/>
    </location>
</feature>
<dbReference type="Pfam" id="PF01607">
    <property type="entry name" value="CBM_14"/>
    <property type="match status" value="1"/>
</dbReference>
<keyword evidence="4" id="KW-1185">Reference proteome</keyword>
<evidence type="ECO:0000256" key="1">
    <source>
        <dbReference type="SAM" id="SignalP"/>
    </source>
</evidence>
<gene>
    <name evidence="3" type="ORF">SNE40_002745</name>
</gene>
<dbReference type="Gene3D" id="2.170.140.10">
    <property type="entry name" value="Chitin binding domain"/>
    <property type="match status" value="1"/>
</dbReference>
<dbReference type="SUPFAM" id="SSF49899">
    <property type="entry name" value="Concanavalin A-like lectins/glucanases"/>
    <property type="match status" value="1"/>
</dbReference>
<dbReference type="GO" id="GO:0005576">
    <property type="term" value="C:extracellular region"/>
    <property type="evidence" value="ECO:0007669"/>
    <property type="project" value="InterPro"/>
</dbReference>
<comment type="caution">
    <text evidence="3">The sequence shown here is derived from an EMBL/GenBank/DDBJ whole genome shotgun (WGS) entry which is preliminary data.</text>
</comment>
<dbReference type="Proteomes" id="UP001347796">
    <property type="component" value="Unassembled WGS sequence"/>
</dbReference>
<evidence type="ECO:0000313" key="3">
    <source>
        <dbReference type="EMBL" id="KAK6190994.1"/>
    </source>
</evidence>
<proteinExistence type="predicted"/>
<dbReference type="EMBL" id="JAZGQO010000002">
    <property type="protein sequence ID" value="KAK6190994.1"/>
    <property type="molecule type" value="Genomic_DNA"/>
</dbReference>
<dbReference type="AlphaFoldDB" id="A0AAN8KCU6"/>
<protein>
    <recommendedName>
        <fullName evidence="2">Chitin-binding type-2 domain-containing protein</fullName>
    </recommendedName>
</protein>
<sequence length="433" mass="47019">MKNFMYSLIAILIFWSVEVNTAIPANICDTCDLENGVGYKANPHNCRKFVQCKKEDSGSNIIVHDNKACNDGLFWNQKLKNCVPFPMSDCYQGECDGSKTHLFYSMSCGAYFNCTNGIVEAKCCPQSTPEFNAFSKSCKASTTCAFQCTDDEKTPRSLECTNTYKVHIMDDGLINPCKYDVHEGAFVKTMGCAAGSNFDSATCQCSIVSRGPCPDLKLVNACDPDFDLDFAKNKIIDTASGAWIQNIGGVSVKNEYATFNGLNRQRLAVVRYSNIDFALPLAIKVRYRETSGRDSMAVLSTGGCIDLPGLYITAGNGNVTLGIVTEDGDSTTSLKTSALTAGINQWKEVVLYFDGLSLSGVVRNMDSNGVNVVGSPIPIPKTVSSSTSQRIKSVDGAFQLGYAHDTTLPGFVGDIDNVQLWKGCLKVNTPEEY</sequence>
<feature type="domain" description="Chitin-binding type-2" evidence="2">
    <location>
        <begin position="28"/>
        <end position="92"/>
    </location>
</feature>
<evidence type="ECO:0000313" key="4">
    <source>
        <dbReference type="Proteomes" id="UP001347796"/>
    </source>
</evidence>
<accession>A0AAN8KCU6</accession>
<dbReference type="InterPro" id="IPR002557">
    <property type="entry name" value="Chitin-bd_dom"/>
</dbReference>
<name>A0AAN8KCU6_PATCE</name>
<dbReference type="InterPro" id="IPR036508">
    <property type="entry name" value="Chitin-bd_dom_sf"/>
</dbReference>
<evidence type="ECO:0000259" key="2">
    <source>
        <dbReference type="PROSITE" id="PS50940"/>
    </source>
</evidence>
<organism evidence="3 4">
    <name type="scientific">Patella caerulea</name>
    <name type="common">Rayed Mediterranean limpet</name>
    <dbReference type="NCBI Taxonomy" id="87958"/>
    <lineage>
        <taxon>Eukaryota</taxon>
        <taxon>Metazoa</taxon>
        <taxon>Spiralia</taxon>
        <taxon>Lophotrochozoa</taxon>
        <taxon>Mollusca</taxon>
        <taxon>Gastropoda</taxon>
        <taxon>Patellogastropoda</taxon>
        <taxon>Patelloidea</taxon>
        <taxon>Patellidae</taxon>
        <taxon>Patella</taxon>
    </lineage>
</organism>
<dbReference type="GO" id="GO:0008061">
    <property type="term" value="F:chitin binding"/>
    <property type="evidence" value="ECO:0007669"/>
    <property type="project" value="InterPro"/>
</dbReference>
<dbReference type="InterPro" id="IPR013320">
    <property type="entry name" value="ConA-like_dom_sf"/>
</dbReference>
<keyword evidence="1" id="KW-0732">Signal</keyword>
<feature type="chain" id="PRO_5042983326" description="Chitin-binding type-2 domain-containing protein" evidence="1">
    <location>
        <begin position="23"/>
        <end position="433"/>
    </location>
</feature>
<dbReference type="SUPFAM" id="SSF57625">
    <property type="entry name" value="Invertebrate chitin-binding proteins"/>
    <property type="match status" value="1"/>
</dbReference>
<dbReference type="PROSITE" id="PS50940">
    <property type="entry name" value="CHIT_BIND_II"/>
    <property type="match status" value="1"/>
</dbReference>
<reference evidence="3 4" key="1">
    <citation type="submission" date="2024-01" db="EMBL/GenBank/DDBJ databases">
        <title>The genome of the rayed Mediterranean limpet Patella caerulea (Linnaeus, 1758).</title>
        <authorList>
            <person name="Anh-Thu Weber A."/>
            <person name="Halstead-Nussloch G."/>
        </authorList>
    </citation>
    <scope>NUCLEOTIDE SEQUENCE [LARGE SCALE GENOMIC DNA]</scope>
    <source>
        <strain evidence="3">AATW-2023a</strain>
        <tissue evidence="3">Whole specimen</tissue>
    </source>
</reference>
<dbReference type="SMART" id="SM00494">
    <property type="entry name" value="ChtBD2"/>
    <property type="match status" value="2"/>
</dbReference>